<dbReference type="Proteomes" id="UP000789702">
    <property type="component" value="Unassembled WGS sequence"/>
</dbReference>
<sequence length="49" mass="5845">MSVKYKLKNLKKLGEDIDENFKDWKTLYSNILNFFKITFKSDSQQLGVQ</sequence>
<accession>A0ACA9QL40</accession>
<evidence type="ECO:0000313" key="2">
    <source>
        <dbReference type="Proteomes" id="UP000789702"/>
    </source>
</evidence>
<feature type="non-terminal residue" evidence="1">
    <location>
        <position position="49"/>
    </location>
</feature>
<reference evidence="1" key="1">
    <citation type="submission" date="2021-06" db="EMBL/GenBank/DDBJ databases">
        <authorList>
            <person name="Kallberg Y."/>
            <person name="Tangrot J."/>
            <person name="Rosling A."/>
        </authorList>
    </citation>
    <scope>NUCLEOTIDE SEQUENCE</scope>
    <source>
        <strain evidence="1">IL203A</strain>
    </source>
</reference>
<evidence type="ECO:0000313" key="1">
    <source>
        <dbReference type="EMBL" id="CAG8756703.1"/>
    </source>
</evidence>
<dbReference type="EMBL" id="CAJVPU010049064">
    <property type="protein sequence ID" value="CAG8756703.1"/>
    <property type="molecule type" value="Genomic_DNA"/>
</dbReference>
<keyword evidence="2" id="KW-1185">Reference proteome</keyword>
<organism evidence="1 2">
    <name type="scientific">Dentiscutata heterogama</name>
    <dbReference type="NCBI Taxonomy" id="1316150"/>
    <lineage>
        <taxon>Eukaryota</taxon>
        <taxon>Fungi</taxon>
        <taxon>Fungi incertae sedis</taxon>
        <taxon>Mucoromycota</taxon>
        <taxon>Glomeromycotina</taxon>
        <taxon>Glomeromycetes</taxon>
        <taxon>Diversisporales</taxon>
        <taxon>Gigasporaceae</taxon>
        <taxon>Dentiscutata</taxon>
    </lineage>
</organism>
<gene>
    <name evidence="1" type="ORF">DHETER_LOCUS14996</name>
</gene>
<name>A0ACA9QL40_9GLOM</name>
<proteinExistence type="predicted"/>
<comment type="caution">
    <text evidence="1">The sequence shown here is derived from an EMBL/GenBank/DDBJ whole genome shotgun (WGS) entry which is preliminary data.</text>
</comment>
<protein>
    <submittedName>
        <fullName evidence="1">10087_t:CDS:1</fullName>
    </submittedName>
</protein>